<name>A0A4S2H0D2_9PROT</name>
<protein>
    <submittedName>
        <fullName evidence="8">Uncharacterized protein</fullName>
    </submittedName>
</protein>
<dbReference type="EMBL" id="SRXW01000002">
    <property type="protein sequence ID" value="TGY88987.1"/>
    <property type="molecule type" value="Genomic_DNA"/>
</dbReference>
<evidence type="ECO:0000313" key="8">
    <source>
        <dbReference type="EMBL" id="TGY88987.1"/>
    </source>
</evidence>
<keyword evidence="4 7" id="KW-0472">Membrane</keyword>
<evidence type="ECO:0000256" key="1">
    <source>
        <dbReference type="ARBA" id="ARBA00004370"/>
    </source>
</evidence>
<dbReference type="RefSeq" id="WP_135995527.1">
    <property type="nucleotide sequence ID" value="NZ_CP071057.1"/>
</dbReference>
<proteinExistence type="predicted"/>
<dbReference type="InterPro" id="IPR019133">
    <property type="entry name" value="MIC60"/>
</dbReference>
<keyword evidence="9" id="KW-1185">Reference proteome</keyword>
<keyword evidence="3 7" id="KW-1133">Transmembrane helix</keyword>
<keyword evidence="2 7" id="KW-0812">Transmembrane</keyword>
<evidence type="ECO:0000313" key="9">
    <source>
        <dbReference type="Proteomes" id="UP000308054"/>
    </source>
</evidence>
<feature type="compositionally biased region" description="Acidic residues" evidence="6">
    <location>
        <begin position="7"/>
        <end position="27"/>
    </location>
</feature>
<feature type="region of interest" description="Disordered" evidence="6">
    <location>
        <begin position="1"/>
        <end position="34"/>
    </location>
</feature>
<accession>A0A4S2H0D2</accession>
<feature type="transmembrane region" description="Helical" evidence="7">
    <location>
        <begin position="39"/>
        <end position="60"/>
    </location>
</feature>
<evidence type="ECO:0000256" key="3">
    <source>
        <dbReference type="ARBA" id="ARBA00022989"/>
    </source>
</evidence>
<keyword evidence="5" id="KW-0175">Coiled coil</keyword>
<comment type="caution">
    <text evidence="8">The sequence shown here is derived from an EMBL/GenBank/DDBJ whole genome shotgun (WGS) entry which is preliminary data.</text>
</comment>
<reference evidence="8 9" key="1">
    <citation type="journal article" date="2017" name="Int. J. Syst. Evol. Microbiol.">
        <title>Marinicauda algicola sp. nov., isolated from a marine red alga Rhodosorus marinus.</title>
        <authorList>
            <person name="Jeong S.E."/>
            <person name="Jeon S.H."/>
            <person name="Chun B.H."/>
            <person name="Kim D.W."/>
            <person name="Jeon C.O."/>
        </authorList>
    </citation>
    <scope>NUCLEOTIDE SEQUENCE [LARGE SCALE GENOMIC DNA]</scope>
    <source>
        <strain evidence="8 9">JCM 31718</strain>
    </source>
</reference>
<dbReference type="Proteomes" id="UP000308054">
    <property type="component" value="Unassembled WGS sequence"/>
</dbReference>
<dbReference type="AlphaFoldDB" id="A0A4S2H0D2"/>
<organism evidence="8 9">
    <name type="scientific">Marinicauda algicola</name>
    <dbReference type="NCBI Taxonomy" id="2029849"/>
    <lineage>
        <taxon>Bacteria</taxon>
        <taxon>Pseudomonadati</taxon>
        <taxon>Pseudomonadota</taxon>
        <taxon>Alphaproteobacteria</taxon>
        <taxon>Maricaulales</taxon>
        <taxon>Maricaulaceae</taxon>
        <taxon>Marinicauda</taxon>
    </lineage>
</organism>
<comment type="subcellular location">
    <subcellularLocation>
        <location evidence="1">Membrane</location>
    </subcellularLocation>
</comment>
<evidence type="ECO:0000256" key="6">
    <source>
        <dbReference type="SAM" id="MobiDB-lite"/>
    </source>
</evidence>
<evidence type="ECO:0000256" key="2">
    <source>
        <dbReference type="ARBA" id="ARBA00022692"/>
    </source>
</evidence>
<evidence type="ECO:0000256" key="4">
    <source>
        <dbReference type="ARBA" id="ARBA00023136"/>
    </source>
</evidence>
<dbReference type="Pfam" id="PF09731">
    <property type="entry name" value="Mitofilin"/>
    <property type="match status" value="1"/>
</dbReference>
<evidence type="ECO:0000256" key="7">
    <source>
        <dbReference type="SAM" id="Phobius"/>
    </source>
</evidence>
<sequence length="421" mass="44222">MARPEDSETPGEPEPVDAEFETVEETEATPKPARRGPGWALFVLSLVLCAAIAAGVAWTLTRYLGPGTDTARLDARIAALEARDPAAALGDRLAQLDTRIAELERLSSRIASLQADLSALRERVDALEAAPSDGAPDIALPEDVAERLSALEDQAESALQLAREVRDALAGLDREDVSSAAAQGLERLREEIEALRGRLAEAERSFSAEDEALAGAIQSAGETIGELQTRLSDIGAQAGQALQLARAAQSTSGEEAEDLRRLSARALGLAALSEAASRPGPFEAERAALARVWPDQGDLQALQAIARAGAPTAVELAERFPGEAIREAAGGTQRFWGLVEVRPAEGADGTGPSAIAAQAERRLARGDLAGAVAAVEELEGAPAEAAADWLRDARARLEIERRLDGLRTALSQAAAEEEARP</sequence>
<feature type="coiled-coil region" evidence="5">
    <location>
        <begin position="86"/>
        <end position="205"/>
    </location>
</feature>
<gene>
    <name evidence="8" type="ORF">E5163_07590</name>
</gene>
<dbReference type="GO" id="GO:0016020">
    <property type="term" value="C:membrane"/>
    <property type="evidence" value="ECO:0007669"/>
    <property type="project" value="UniProtKB-SubCell"/>
</dbReference>
<dbReference type="OrthoDB" id="7632659at2"/>
<evidence type="ECO:0000256" key="5">
    <source>
        <dbReference type="SAM" id="Coils"/>
    </source>
</evidence>
<dbReference type="Gene3D" id="1.20.5.340">
    <property type="match status" value="1"/>
</dbReference>